<dbReference type="FunFam" id="3.40.50.620:FF:000077">
    <property type="entry name" value="Leucine--tRNA ligase"/>
    <property type="match status" value="1"/>
</dbReference>
<keyword evidence="5 9" id="KW-0067">ATP-binding</keyword>
<feature type="short sequence motif" description="'KMSKS' region" evidence="9">
    <location>
        <begin position="628"/>
        <end position="632"/>
    </location>
</feature>
<dbReference type="CDD" id="cd07958">
    <property type="entry name" value="Anticodon_Ia_Leu_BEm"/>
    <property type="match status" value="1"/>
</dbReference>
<dbReference type="GO" id="GO:0004823">
    <property type="term" value="F:leucine-tRNA ligase activity"/>
    <property type="evidence" value="ECO:0007669"/>
    <property type="project" value="UniProtKB-UniRule"/>
</dbReference>
<evidence type="ECO:0000313" key="15">
    <source>
        <dbReference type="Proteomes" id="UP000271624"/>
    </source>
</evidence>
<accession>A0A433VD36</accession>
<dbReference type="Pfam" id="PF08264">
    <property type="entry name" value="Anticodon_1"/>
    <property type="match status" value="1"/>
</dbReference>
<dbReference type="GO" id="GO:0002161">
    <property type="term" value="F:aminoacyl-tRNA deacylase activity"/>
    <property type="evidence" value="ECO:0007669"/>
    <property type="project" value="InterPro"/>
</dbReference>
<dbReference type="OrthoDB" id="9810365at2"/>
<comment type="catalytic activity">
    <reaction evidence="8 9">
        <text>tRNA(Leu) + L-leucine + ATP = L-leucyl-tRNA(Leu) + AMP + diphosphate</text>
        <dbReference type="Rhea" id="RHEA:11688"/>
        <dbReference type="Rhea" id="RHEA-COMP:9613"/>
        <dbReference type="Rhea" id="RHEA-COMP:9622"/>
        <dbReference type="ChEBI" id="CHEBI:30616"/>
        <dbReference type="ChEBI" id="CHEBI:33019"/>
        <dbReference type="ChEBI" id="CHEBI:57427"/>
        <dbReference type="ChEBI" id="CHEBI:78442"/>
        <dbReference type="ChEBI" id="CHEBI:78494"/>
        <dbReference type="ChEBI" id="CHEBI:456215"/>
        <dbReference type="EC" id="6.1.1.4"/>
    </reaction>
</comment>
<dbReference type="InterPro" id="IPR002302">
    <property type="entry name" value="Leu-tRNA-ligase"/>
</dbReference>
<dbReference type="FunFam" id="3.40.50.620:FF:000056">
    <property type="entry name" value="Leucine--tRNA ligase"/>
    <property type="match status" value="1"/>
</dbReference>
<dbReference type="Proteomes" id="UP000271624">
    <property type="component" value="Unassembled WGS sequence"/>
</dbReference>
<reference evidence="14" key="1">
    <citation type="submission" date="2018-12" db="EMBL/GenBank/DDBJ databases">
        <authorList>
            <person name="Will S."/>
            <person name="Neumann-Schaal M."/>
            <person name="Henke P."/>
        </authorList>
    </citation>
    <scope>NUCLEOTIDE SEQUENCE</scope>
    <source>
        <strain evidence="14">PCC 7102</strain>
    </source>
</reference>
<organism evidence="14 15">
    <name type="scientific">Dulcicalothrix desertica PCC 7102</name>
    <dbReference type="NCBI Taxonomy" id="232991"/>
    <lineage>
        <taxon>Bacteria</taxon>
        <taxon>Bacillati</taxon>
        <taxon>Cyanobacteriota</taxon>
        <taxon>Cyanophyceae</taxon>
        <taxon>Nostocales</taxon>
        <taxon>Calotrichaceae</taxon>
        <taxon>Dulcicalothrix</taxon>
    </lineage>
</organism>
<evidence type="ECO:0000259" key="13">
    <source>
        <dbReference type="Pfam" id="PF13603"/>
    </source>
</evidence>
<keyword evidence="2 9" id="KW-0963">Cytoplasm</keyword>
<dbReference type="Pfam" id="PF13603">
    <property type="entry name" value="tRNA-synt_1_2"/>
    <property type="match status" value="1"/>
</dbReference>
<keyword evidence="4 9" id="KW-0547">Nucleotide-binding</keyword>
<evidence type="ECO:0000256" key="7">
    <source>
        <dbReference type="ARBA" id="ARBA00023146"/>
    </source>
</evidence>
<dbReference type="Gene3D" id="3.40.50.620">
    <property type="entry name" value="HUPs"/>
    <property type="match status" value="2"/>
</dbReference>
<dbReference type="GO" id="GO:0006429">
    <property type="term" value="P:leucyl-tRNA aminoacylation"/>
    <property type="evidence" value="ECO:0007669"/>
    <property type="project" value="UniProtKB-UniRule"/>
</dbReference>
<evidence type="ECO:0000256" key="2">
    <source>
        <dbReference type="ARBA" id="ARBA00022490"/>
    </source>
</evidence>
<evidence type="ECO:0000259" key="12">
    <source>
        <dbReference type="Pfam" id="PF09334"/>
    </source>
</evidence>
<dbReference type="InterPro" id="IPR025709">
    <property type="entry name" value="Leu_tRNA-synth_edit"/>
</dbReference>
<dbReference type="GO" id="GO:0005524">
    <property type="term" value="F:ATP binding"/>
    <property type="evidence" value="ECO:0007669"/>
    <property type="project" value="UniProtKB-UniRule"/>
</dbReference>
<dbReference type="AlphaFoldDB" id="A0A433VD36"/>
<evidence type="ECO:0000256" key="9">
    <source>
        <dbReference type="HAMAP-Rule" id="MF_00049"/>
    </source>
</evidence>
<feature type="domain" description="Methionyl/Leucyl tRNA synthetase" evidence="12">
    <location>
        <begin position="56"/>
        <end position="188"/>
    </location>
</feature>
<comment type="caution">
    <text evidence="9">Lacks conserved residue(s) required for the propagation of feature annotation.</text>
</comment>
<dbReference type="PANTHER" id="PTHR43740:SF2">
    <property type="entry name" value="LEUCINE--TRNA LIGASE, MITOCHONDRIAL"/>
    <property type="match status" value="1"/>
</dbReference>
<feature type="binding site" evidence="9">
    <location>
        <position position="631"/>
    </location>
    <ligand>
        <name>ATP</name>
        <dbReference type="ChEBI" id="CHEBI:30616"/>
    </ligand>
</feature>
<comment type="similarity">
    <text evidence="1 9 10">Belongs to the class-I aminoacyl-tRNA synthetase family.</text>
</comment>
<evidence type="ECO:0000256" key="6">
    <source>
        <dbReference type="ARBA" id="ARBA00022917"/>
    </source>
</evidence>
<evidence type="ECO:0000259" key="11">
    <source>
        <dbReference type="Pfam" id="PF08264"/>
    </source>
</evidence>
<dbReference type="RefSeq" id="WP_127083275.1">
    <property type="nucleotide sequence ID" value="NZ_RSCL01000012.1"/>
</dbReference>
<comment type="subcellular location">
    <subcellularLocation>
        <location evidence="9">Cytoplasm</location>
    </subcellularLocation>
</comment>
<dbReference type="PRINTS" id="PR00985">
    <property type="entry name" value="TRNASYNTHLEU"/>
</dbReference>
<keyword evidence="15" id="KW-1185">Reference proteome</keyword>
<dbReference type="EC" id="6.1.1.4" evidence="9"/>
<dbReference type="HAMAP" id="MF_00049_B">
    <property type="entry name" value="Leu_tRNA_synth_B"/>
    <property type="match status" value="1"/>
</dbReference>
<dbReference type="InterPro" id="IPR014729">
    <property type="entry name" value="Rossmann-like_a/b/a_fold"/>
</dbReference>
<dbReference type="EMBL" id="RSCL01000012">
    <property type="protein sequence ID" value="RUT04026.1"/>
    <property type="molecule type" value="Genomic_DNA"/>
</dbReference>
<evidence type="ECO:0000256" key="8">
    <source>
        <dbReference type="ARBA" id="ARBA00047469"/>
    </source>
</evidence>
<dbReference type="SUPFAM" id="SSF50677">
    <property type="entry name" value="ValRS/IleRS/LeuRS editing domain"/>
    <property type="match status" value="1"/>
</dbReference>
<gene>
    <name evidence="9 14" type="primary">leuS</name>
    <name evidence="14" type="ORF">DSM106972_049400</name>
</gene>
<name>A0A433VD36_9CYAN</name>
<keyword evidence="6 9" id="KW-0648">Protein biosynthesis</keyword>
<feature type="domain" description="Methionyl/Valyl/Leucyl/Isoleucyl-tRNA synthetase anticodon-binding" evidence="11">
    <location>
        <begin position="711"/>
        <end position="824"/>
    </location>
</feature>
<dbReference type="NCBIfam" id="TIGR00396">
    <property type="entry name" value="leuS_bact"/>
    <property type="match status" value="1"/>
</dbReference>
<evidence type="ECO:0000256" key="5">
    <source>
        <dbReference type="ARBA" id="ARBA00022840"/>
    </source>
</evidence>
<dbReference type="InterPro" id="IPR009008">
    <property type="entry name" value="Val/Leu/Ile-tRNA-synth_edit"/>
</dbReference>
<feature type="domain" description="Leucyl-tRNA synthetase editing" evidence="13">
    <location>
        <begin position="236"/>
        <end position="418"/>
    </location>
</feature>
<evidence type="ECO:0000256" key="1">
    <source>
        <dbReference type="ARBA" id="ARBA00005594"/>
    </source>
</evidence>
<dbReference type="Gene3D" id="1.10.730.10">
    <property type="entry name" value="Isoleucyl-tRNA Synthetase, Domain 1"/>
    <property type="match status" value="1"/>
</dbReference>
<dbReference type="SUPFAM" id="SSF47323">
    <property type="entry name" value="Anticodon-binding domain of a subclass of class I aminoacyl-tRNA synthetases"/>
    <property type="match status" value="1"/>
</dbReference>
<dbReference type="InterPro" id="IPR013155">
    <property type="entry name" value="M/V/L/I-tRNA-synth_anticd-bd"/>
</dbReference>
<evidence type="ECO:0000256" key="4">
    <source>
        <dbReference type="ARBA" id="ARBA00022741"/>
    </source>
</evidence>
<dbReference type="InterPro" id="IPR015413">
    <property type="entry name" value="Methionyl/Leucyl_tRNA_Synth"/>
</dbReference>
<evidence type="ECO:0000256" key="10">
    <source>
        <dbReference type="RuleBase" id="RU363039"/>
    </source>
</evidence>
<proteinExistence type="inferred from homology"/>
<dbReference type="GO" id="GO:0005829">
    <property type="term" value="C:cytosol"/>
    <property type="evidence" value="ECO:0007669"/>
    <property type="project" value="TreeGrafter"/>
</dbReference>
<protein>
    <recommendedName>
        <fullName evidence="9">Leucine--tRNA ligase</fullName>
        <ecNumber evidence="9">6.1.1.4</ecNumber>
    </recommendedName>
    <alternativeName>
        <fullName evidence="9">Leucyl-tRNA synthetase</fullName>
        <shortName evidence="9">LeuRS</shortName>
    </alternativeName>
</protein>
<keyword evidence="3 9" id="KW-0436">Ligase</keyword>
<dbReference type="PANTHER" id="PTHR43740">
    <property type="entry name" value="LEUCYL-TRNA SYNTHETASE"/>
    <property type="match status" value="1"/>
</dbReference>
<evidence type="ECO:0000313" key="14">
    <source>
        <dbReference type="EMBL" id="RUT04026.1"/>
    </source>
</evidence>
<dbReference type="CDD" id="cd00812">
    <property type="entry name" value="LeuRS_core"/>
    <property type="match status" value="1"/>
</dbReference>
<dbReference type="InterPro" id="IPR009080">
    <property type="entry name" value="tRNAsynth_Ia_anticodon-bd"/>
</dbReference>
<comment type="caution">
    <text evidence="14">The sequence shown here is derived from an EMBL/GenBank/DDBJ whole genome shotgun (WGS) entry which is preliminary data.</text>
</comment>
<keyword evidence="7 9" id="KW-0030">Aminoacyl-tRNA synthetase</keyword>
<dbReference type="PROSITE" id="PS00178">
    <property type="entry name" value="AA_TRNA_LIGASE_I"/>
    <property type="match status" value="1"/>
</dbReference>
<evidence type="ECO:0000256" key="3">
    <source>
        <dbReference type="ARBA" id="ARBA00022598"/>
    </source>
</evidence>
<sequence length="861" mass="98570">MDKNQIIQPTIPEHSYNFKSIEQKWQAIWEERKTFWVTENPENLKGKPKYFALDMFPYPSGAGLHVGHPKSYTATDVIARMRRMQGYNVLHCMGWDAFGLPAERAAVRENIHPAVITKRNIDNFKHQVKRLGFAYDWGREINTTSPDYYKWTQWIFLKLYEKNLAYVADVPVNWCPALGTVLANEEVKDGKYIETGDAVERQLMRQWMLKISVYAEKLLRDLDELDWPESLKEMQRNWIGKSSGAEVDFAVENTDISFTVFTTRPETLFGVTYCVLAPENPVVEKIVVYERKALVQAYVESAKNKTELAQTELAIVLTGVFTGAYAVNPCNNQVIPIWVADYVLMSYATGAIMGVPGHDERDREFATKYNLPIVEVVSGSKEPIEEAAYTRGIFCINSDFINGMEINAAKEKMIEWLEQTGKGRLKVQYNLRDWLFSRQRYWGEPFPIVHLEDGTIMPVPCDQLPVKLPQIDEYKPTSDGKPPLARAEDEWLMVTLPSGRCGIRETNTMPQWAGSCWYYLRYTDPKNNERPWSLEAESYWMPVDLYIGGAEHAVLHLLYARFWHKVLYDCGLVSTKEPFQRLFNQGMVLAYSYRDDSGKYYYPTEVEEQGEEWFVKNGERPVQTQIEKMSKSRLNVVNPDEIVDEYGADVMRVYGLFMGSLSASGPWQKSGLDGISRFLKRVWRLIVDEATGKNSRKLVDAPGYTEADLQKKLHKTIKGVTEDIESIDKMNTAISKMMEFVNVATNAKTLPINTIKNFLKLLAPFAPHISEELWMRLGESSLIADASWPGYNESLCVDEVVNIAIQINGKVRSLLRVNAETKKEELEILTLNDEKIKKLINGKTITKVIVVPGKIVNLVVQ</sequence>
<dbReference type="InterPro" id="IPR001412">
    <property type="entry name" value="aa-tRNA-synth_I_CS"/>
</dbReference>
<dbReference type="SUPFAM" id="SSF52374">
    <property type="entry name" value="Nucleotidylyl transferase"/>
    <property type="match status" value="1"/>
</dbReference>
<dbReference type="Pfam" id="PF09334">
    <property type="entry name" value="tRNA-synt_1g"/>
    <property type="match status" value="1"/>
</dbReference>
<reference evidence="14" key="2">
    <citation type="journal article" date="2019" name="Genome Biol. Evol.">
        <title>Day and night: Metabolic profiles and evolutionary relationships of six axenic non-marine cyanobacteria.</title>
        <authorList>
            <person name="Will S.E."/>
            <person name="Henke P."/>
            <person name="Boedeker C."/>
            <person name="Huang S."/>
            <person name="Brinkmann H."/>
            <person name="Rohde M."/>
            <person name="Jarek M."/>
            <person name="Friedl T."/>
            <person name="Seufert S."/>
            <person name="Schumacher M."/>
            <person name="Overmann J."/>
            <person name="Neumann-Schaal M."/>
            <person name="Petersen J."/>
        </authorList>
    </citation>
    <scope>NUCLEOTIDE SEQUENCE [LARGE SCALE GENOMIC DNA]</scope>
    <source>
        <strain evidence="14">PCC 7102</strain>
    </source>
</reference>
<dbReference type="FunFam" id="1.10.730.10:FF:000011">
    <property type="entry name" value="Leucine--tRNA ligase chloroplastic/mitochondrial"/>
    <property type="match status" value="1"/>
</dbReference>